<name>A0A5B7I178_PORTR</name>
<evidence type="ECO:0000313" key="2">
    <source>
        <dbReference type="EMBL" id="MPC78380.1"/>
    </source>
</evidence>
<evidence type="ECO:0000256" key="1">
    <source>
        <dbReference type="SAM" id="MobiDB-lite"/>
    </source>
</evidence>
<sequence length="105" mass="12044">MLWLFSCFRVECAICGIIKGQQPNKTQHSTAQHSKTQHNTVQHSTAQHNTTQHTTTFSLEILKHEERGLYKQRHRSTKTGGHNQPEHNARRSGRRDTEALDTLTS</sequence>
<organism evidence="2 3">
    <name type="scientific">Portunus trituberculatus</name>
    <name type="common">Swimming crab</name>
    <name type="synonym">Neptunus trituberculatus</name>
    <dbReference type="NCBI Taxonomy" id="210409"/>
    <lineage>
        <taxon>Eukaryota</taxon>
        <taxon>Metazoa</taxon>
        <taxon>Ecdysozoa</taxon>
        <taxon>Arthropoda</taxon>
        <taxon>Crustacea</taxon>
        <taxon>Multicrustacea</taxon>
        <taxon>Malacostraca</taxon>
        <taxon>Eumalacostraca</taxon>
        <taxon>Eucarida</taxon>
        <taxon>Decapoda</taxon>
        <taxon>Pleocyemata</taxon>
        <taxon>Brachyura</taxon>
        <taxon>Eubrachyura</taxon>
        <taxon>Portunoidea</taxon>
        <taxon>Portunidae</taxon>
        <taxon>Portuninae</taxon>
        <taxon>Portunus</taxon>
    </lineage>
</organism>
<accession>A0A5B7I178</accession>
<dbReference type="AlphaFoldDB" id="A0A5B7I178"/>
<proteinExistence type="predicted"/>
<evidence type="ECO:0000313" key="3">
    <source>
        <dbReference type="Proteomes" id="UP000324222"/>
    </source>
</evidence>
<gene>
    <name evidence="2" type="ORF">E2C01_072865</name>
</gene>
<feature type="region of interest" description="Disordered" evidence="1">
    <location>
        <begin position="19"/>
        <end position="105"/>
    </location>
</feature>
<feature type="compositionally biased region" description="Polar residues" evidence="1">
    <location>
        <begin position="21"/>
        <end position="41"/>
    </location>
</feature>
<comment type="caution">
    <text evidence="2">The sequence shown here is derived from an EMBL/GenBank/DDBJ whole genome shotgun (WGS) entry which is preliminary data.</text>
</comment>
<reference evidence="2 3" key="1">
    <citation type="submission" date="2019-05" db="EMBL/GenBank/DDBJ databases">
        <title>Another draft genome of Portunus trituberculatus and its Hox gene families provides insights of decapod evolution.</title>
        <authorList>
            <person name="Jeong J.-H."/>
            <person name="Song I."/>
            <person name="Kim S."/>
            <person name="Choi T."/>
            <person name="Kim D."/>
            <person name="Ryu S."/>
            <person name="Kim W."/>
        </authorList>
    </citation>
    <scope>NUCLEOTIDE SEQUENCE [LARGE SCALE GENOMIC DNA]</scope>
    <source>
        <tissue evidence="2">Muscle</tissue>
    </source>
</reference>
<dbReference type="Proteomes" id="UP000324222">
    <property type="component" value="Unassembled WGS sequence"/>
</dbReference>
<dbReference type="EMBL" id="VSRR010048266">
    <property type="protein sequence ID" value="MPC78380.1"/>
    <property type="molecule type" value="Genomic_DNA"/>
</dbReference>
<feature type="compositionally biased region" description="Basic and acidic residues" evidence="1">
    <location>
        <begin position="84"/>
        <end position="98"/>
    </location>
</feature>
<feature type="compositionally biased region" description="Low complexity" evidence="1">
    <location>
        <begin position="42"/>
        <end position="56"/>
    </location>
</feature>
<keyword evidence="3" id="KW-1185">Reference proteome</keyword>
<protein>
    <submittedName>
        <fullName evidence="2">Uncharacterized protein</fullName>
    </submittedName>
</protein>